<evidence type="ECO:0000256" key="4">
    <source>
        <dbReference type="ARBA" id="ARBA00022741"/>
    </source>
</evidence>
<keyword evidence="6" id="KW-1278">Translocase</keyword>
<evidence type="ECO:0000256" key="1">
    <source>
        <dbReference type="ARBA" id="ARBA00004202"/>
    </source>
</evidence>
<dbReference type="GO" id="GO:0016887">
    <property type="term" value="F:ATP hydrolysis activity"/>
    <property type="evidence" value="ECO:0007669"/>
    <property type="project" value="InterPro"/>
</dbReference>
<evidence type="ECO:0000313" key="10">
    <source>
        <dbReference type="EMBL" id="AGM28447.1"/>
    </source>
</evidence>
<keyword evidence="7" id="KW-0472">Membrane</keyword>
<keyword evidence="2" id="KW-0813">Transport</keyword>
<dbReference type="PANTHER" id="PTHR42711:SF18">
    <property type="entry name" value="ABC TRANSPORTER, ATP-BINDING PROTEIN"/>
    <property type="match status" value="1"/>
</dbReference>
<evidence type="ECO:0000259" key="9">
    <source>
        <dbReference type="PROSITE" id="PS50893"/>
    </source>
</evidence>
<dbReference type="EMBL" id="CP004374">
    <property type="protein sequence ID" value="AGM28447.1"/>
    <property type="molecule type" value="Genomic_DNA"/>
</dbReference>
<dbReference type="Proteomes" id="UP000013961">
    <property type="component" value="Chromosome"/>
</dbReference>
<accession>A0AB33A9J6</accession>
<dbReference type="FunFam" id="3.40.50.300:FF:000589">
    <property type="entry name" value="ABC transporter, ATP-binding subunit"/>
    <property type="match status" value="1"/>
</dbReference>
<dbReference type="PROSITE" id="PS50893">
    <property type="entry name" value="ABC_TRANSPORTER_2"/>
    <property type="match status" value="1"/>
</dbReference>
<organism evidence="10 11">
    <name type="scientific">Mycobacteroides abscessus subsp. bolletii 50594</name>
    <dbReference type="NCBI Taxonomy" id="1303024"/>
    <lineage>
        <taxon>Bacteria</taxon>
        <taxon>Bacillati</taxon>
        <taxon>Actinomycetota</taxon>
        <taxon>Actinomycetes</taxon>
        <taxon>Mycobacteriales</taxon>
        <taxon>Mycobacteriaceae</taxon>
        <taxon>Mycobacteroides</taxon>
        <taxon>Mycobacteroides abscessus</taxon>
    </lineage>
</organism>
<dbReference type="GO" id="GO:0046677">
    <property type="term" value="P:response to antibiotic"/>
    <property type="evidence" value="ECO:0007669"/>
    <property type="project" value="UniProtKB-KW"/>
</dbReference>
<evidence type="ECO:0000256" key="2">
    <source>
        <dbReference type="ARBA" id="ARBA00022448"/>
    </source>
</evidence>
<dbReference type="AlphaFoldDB" id="A0AB33A9J6"/>
<sequence length="329" mass="36160">MPWVVSISASCSADSSTSRGYSTSRRFLNLQKLLKVGYCDGVTEVIQVRELTFTYPKTPEPAVRGMDFTVGEGEIFGFLGPSGAGKSTTQKLLIGLLRGHGGRATVWGRDPQAWGRNYYQRIGVSFELPNHYQKLTALENLRFFASLYAGPTRDPMELLDAVGLADDANTRVGAFSKGMQMRLTFVRALINDPELLFLDEPTSGLDPVNARKVKDMVLELKARGRTIFITTHAMSAADELCDRVAFVVDGRIVAMNSPAELKLEHGRRSVRVEYRGAAGELVGQDFPLDGLADNDAFHAVLRGYHVETIHSEEASLDDVFVAVTGRRLA</sequence>
<feature type="domain" description="ABC transporter" evidence="9">
    <location>
        <begin position="46"/>
        <end position="274"/>
    </location>
</feature>
<dbReference type="SUPFAM" id="SSF52540">
    <property type="entry name" value="P-loop containing nucleoside triphosphate hydrolases"/>
    <property type="match status" value="1"/>
</dbReference>
<keyword evidence="5 10" id="KW-0067">ATP-binding</keyword>
<keyword evidence="4" id="KW-0547">Nucleotide-binding</keyword>
<dbReference type="Gene3D" id="3.40.50.300">
    <property type="entry name" value="P-loop containing nucleotide triphosphate hydrolases"/>
    <property type="match status" value="1"/>
</dbReference>
<evidence type="ECO:0000256" key="8">
    <source>
        <dbReference type="ARBA" id="ARBA00023251"/>
    </source>
</evidence>
<protein>
    <submittedName>
        <fullName evidence="10">Fluoroquinolones export ATP-binding protein</fullName>
    </submittedName>
</protein>
<evidence type="ECO:0000256" key="5">
    <source>
        <dbReference type="ARBA" id="ARBA00022840"/>
    </source>
</evidence>
<dbReference type="InterPro" id="IPR003593">
    <property type="entry name" value="AAA+_ATPase"/>
</dbReference>
<dbReference type="PROSITE" id="PS00211">
    <property type="entry name" value="ABC_TRANSPORTER_1"/>
    <property type="match status" value="1"/>
</dbReference>
<proteinExistence type="predicted"/>
<dbReference type="GO" id="GO:0005524">
    <property type="term" value="F:ATP binding"/>
    <property type="evidence" value="ECO:0007669"/>
    <property type="project" value="UniProtKB-KW"/>
</dbReference>
<keyword evidence="8" id="KW-0046">Antibiotic resistance</keyword>
<evidence type="ECO:0000256" key="3">
    <source>
        <dbReference type="ARBA" id="ARBA00022475"/>
    </source>
</evidence>
<dbReference type="InterPro" id="IPR050763">
    <property type="entry name" value="ABC_transporter_ATP-binding"/>
</dbReference>
<dbReference type="KEGG" id="mabb:MASS_1845"/>
<reference evidence="10 11" key="1">
    <citation type="journal article" date="2013" name="Genome Announc.">
        <title>Complete Genome Sequence of Mycobacterium massiliense Clinical Strain Asan 50594, Belonging to the Type II Genotype.</title>
        <authorList>
            <person name="Kim B.J."/>
            <person name="Kim B.R."/>
            <person name="Hong S.H."/>
            <person name="Seok S.H."/>
            <person name="Kook Y.H."/>
            <person name="Kim B.J."/>
        </authorList>
    </citation>
    <scope>NUCLEOTIDE SEQUENCE [LARGE SCALE GENOMIC DNA]</scope>
    <source>
        <strain evidence="10 11">50594</strain>
    </source>
</reference>
<evidence type="ECO:0000256" key="6">
    <source>
        <dbReference type="ARBA" id="ARBA00022967"/>
    </source>
</evidence>
<dbReference type="GO" id="GO:0055085">
    <property type="term" value="P:transmembrane transport"/>
    <property type="evidence" value="ECO:0007669"/>
    <property type="project" value="UniProtKB-ARBA"/>
</dbReference>
<evidence type="ECO:0000256" key="7">
    <source>
        <dbReference type="ARBA" id="ARBA00023136"/>
    </source>
</evidence>
<evidence type="ECO:0000313" key="11">
    <source>
        <dbReference type="Proteomes" id="UP000013961"/>
    </source>
</evidence>
<dbReference type="GO" id="GO:0005886">
    <property type="term" value="C:plasma membrane"/>
    <property type="evidence" value="ECO:0007669"/>
    <property type="project" value="UniProtKB-SubCell"/>
</dbReference>
<dbReference type="InterPro" id="IPR017871">
    <property type="entry name" value="ABC_transporter-like_CS"/>
</dbReference>
<dbReference type="InterPro" id="IPR003439">
    <property type="entry name" value="ABC_transporter-like_ATP-bd"/>
</dbReference>
<dbReference type="PANTHER" id="PTHR42711">
    <property type="entry name" value="ABC TRANSPORTER ATP-BINDING PROTEIN"/>
    <property type="match status" value="1"/>
</dbReference>
<dbReference type="SMART" id="SM00382">
    <property type="entry name" value="AAA"/>
    <property type="match status" value="1"/>
</dbReference>
<gene>
    <name evidence="10" type="ORF">MASS_1845</name>
</gene>
<name>A0AB33A9J6_9MYCO</name>
<dbReference type="Pfam" id="PF00005">
    <property type="entry name" value="ABC_tran"/>
    <property type="match status" value="1"/>
</dbReference>
<dbReference type="InterPro" id="IPR027417">
    <property type="entry name" value="P-loop_NTPase"/>
</dbReference>
<keyword evidence="3" id="KW-1003">Cell membrane</keyword>
<comment type="subcellular location">
    <subcellularLocation>
        <location evidence="1">Cell membrane</location>
        <topology evidence="1">Peripheral membrane protein</topology>
    </subcellularLocation>
</comment>